<evidence type="ECO:0000313" key="2">
    <source>
        <dbReference type="EMBL" id="SEO36221.1"/>
    </source>
</evidence>
<dbReference type="NCBIfam" id="NF045779">
    <property type="entry name" value="gas_vesic_GvpG"/>
    <property type="match status" value="1"/>
</dbReference>
<feature type="coiled-coil region" evidence="1">
    <location>
        <begin position="51"/>
        <end position="78"/>
    </location>
</feature>
<dbReference type="InterPro" id="IPR054797">
    <property type="entry name" value="Gas_vesic_GvpG_halobact"/>
</dbReference>
<evidence type="ECO:0000256" key="1">
    <source>
        <dbReference type="SAM" id="Coils"/>
    </source>
</evidence>
<keyword evidence="1" id="KW-0175">Coiled coil</keyword>
<dbReference type="RefSeq" id="WP_089821087.1">
    <property type="nucleotide sequence ID" value="NZ_FODV01000002.1"/>
</dbReference>
<keyword evidence="3" id="KW-1185">Reference proteome</keyword>
<organism evidence="2 3">
    <name type="scientific">Halogranum amylolyticum</name>
    <dbReference type="NCBI Taxonomy" id="660520"/>
    <lineage>
        <taxon>Archaea</taxon>
        <taxon>Methanobacteriati</taxon>
        <taxon>Methanobacteriota</taxon>
        <taxon>Stenosarchaea group</taxon>
        <taxon>Halobacteria</taxon>
        <taxon>Halobacteriales</taxon>
        <taxon>Haloferacaceae</taxon>
    </lineage>
</organism>
<protein>
    <recommendedName>
        <fullName evidence="4">Gas vesicle protein G</fullName>
    </recommendedName>
</protein>
<dbReference type="AlphaFoldDB" id="A0A1H8P380"/>
<accession>A0A1H8P380</accession>
<dbReference type="OrthoDB" id="214403at2157"/>
<dbReference type="InterPro" id="IPR007804">
    <property type="entry name" value="GvpG"/>
</dbReference>
<sequence>MLLVDDLLLKPFVSLLNTIHSMAVEEIHDLDAIRDELKENQLLYELGERSEAEYRERRTELEERLEVAEAAHENLQGRVEVKR</sequence>
<name>A0A1H8P380_9EURY</name>
<dbReference type="Pfam" id="PF05120">
    <property type="entry name" value="GvpG"/>
    <property type="match status" value="1"/>
</dbReference>
<dbReference type="EMBL" id="FODV01000002">
    <property type="protein sequence ID" value="SEO36221.1"/>
    <property type="molecule type" value="Genomic_DNA"/>
</dbReference>
<gene>
    <name evidence="2" type="ORF">SAMN04487948_10265</name>
</gene>
<evidence type="ECO:0000313" key="3">
    <source>
        <dbReference type="Proteomes" id="UP000199126"/>
    </source>
</evidence>
<proteinExistence type="predicted"/>
<dbReference type="Proteomes" id="UP000199126">
    <property type="component" value="Unassembled WGS sequence"/>
</dbReference>
<reference evidence="3" key="1">
    <citation type="submission" date="2016-10" db="EMBL/GenBank/DDBJ databases">
        <authorList>
            <person name="Varghese N."/>
            <person name="Submissions S."/>
        </authorList>
    </citation>
    <scope>NUCLEOTIDE SEQUENCE [LARGE SCALE GENOMIC DNA]</scope>
    <source>
        <strain evidence="3">CGMCC 1.10121</strain>
    </source>
</reference>
<evidence type="ECO:0008006" key="4">
    <source>
        <dbReference type="Google" id="ProtNLM"/>
    </source>
</evidence>